<feature type="region of interest" description="Disordered" evidence="1">
    <location>
        <begin position="652"/>
        <end position="675"/>
    </location>
</feature>
<feature type="region of interest" description="Disordered" evidence="1">
    <location>
        <begin position="364"/>
        <end position="385"/>
    </location>
</feature>
<organism evidence="2 3">
    <name type="scientific">Agrocybe pediades</name>
    <dbReference type="NCBI Taxonomy" id="84607"/>
    <lineage>
        <taxon>Eukaryota</taxon>
        <taxon>Fungi</taxon>
        <taxon>Dikarya</taxon>
        <taxon>Basidiomycota</taxon>
        <taxon>Agaricomycotina</taxon>
        <taxon>Agaricomycetes</taxon>
        <taxon>Agaricomycetidae</taxon>
        <taxon>Agaricales</taxon>
        <taxon>Agaricineae</taxon>
        <taxon>Strophariaceae</taxon>
        <taxon>Agrocybe</taxon>
    </lineage>
</organism>
<evidence type="ECO:0000256" key="1">
    <source>
        <dbReference type="SAM" id="MobiDB-lite"/>
    </source>
</evidence>
<keyword evidence="3" id="KW-1185">Reference proteome</keyword>
<name>A0A8H4QGV7_9AGAR</name>
<proteinExistence type="predicted"/>
<feature type="region of interest" description="Disordered" evidence="1">
    <location>
        <begin position="532"/>
        <end position="614"/>
    </location>
</feature>
<dbReference type="AlphaFoldDB" id="A0A8H4QGV7"/>
<feature type="region of interest" description="Disordered" evidence="1">
    <location>
        <begin position="122"/>
        <end position="150"/>
    </location>
</feature>
<evidence type="ECO:0000313" key="3">
    <source>
        <dbReference type="Proteomes" id="UP000521872"/>
    </source>
</evidence>
<feature type="compositionally biased region" description="Basic and acidic residues" evidence="1">
    <location>
        <begin position="652"/>
        <end position="669"/>
    </location>
</feature>
<sequence length="686" mass="74272">MPNASKLRARIPTSFSATSLDVAHLINVASTLPSLMSESVTLSSLSSASSDVPPLYGPRKPPAFRMVGLGDHLKLFSSAIDRSSNDTVITTSPTAPRLKSMLKECLSIDKWAENSAGWSAPGHIPWGREGDDKSQLPENPMTPTGCVPPDLGLKKVREHTAPNEESSTAPCVKSRPLDAYTSAYVPDKTGNDDLAEMMLELRSMRSYFQESLDSTPNQSCSSLELLLEKTPLPSLVISNSHFTFPLSLDSSLSLSRPRTIASRRGKACPPSLLLNNGIAQIIPYPDIPTAFLGSASLYGQKFGVEERESKPDLGLEDMITNLRLQCSTMALRTPVTDLDPSWNSRSFIEQDACKDAEGSEGAFIDTKVNNSPTKPQGDTLAAGHEDPLLCQGNFQEKTVIRSMGPESVAISCSTSSGTSSESMRRTLSTQSPSHPDPHQMSDSGCSRDVGSVSSTREVCSRPLRSAMAKHPASRPRKSLKCVRFILKQQDMESKERLVTKIATDVKESTKPGIRSTSKVVRDPLKVDVKKSASASVHISAASRSALPPQKPKPSIGIKRSPSTSPSQGKVKMAATANSPLRNSIAARPVTKAEIDQSKPIEGGDSLPSRRSVQSLGRQSLNRIMKTPIFGVKEGVPIVKRSTISSLSMVKEVKTDENAARREDTSESLRKKSRMPVPLRNILTRFK</sequence>
<feature type="compositionally biased region" description="Basic and acidic residues" evidence="1">
    <location>
        <begin position="126"/>
        <end position="135"/>
    </location>
</feature>
<dbReference type="EMBL" id="JAACJL010000058">
    <property type="protein sequence ID" value="KAF4610880.1"/>
    <property type="molecule type" value="Genomic_DNA"/>
</dbReference>
<evidence type="ECO:0000313" key="2">
    <source>
        <dbReference type="EMBL" id="KAF4610880.1"/>
    </source>
</evidence>
<feature type="compositionally biased region" description="Polar residues" evidence="1">
    <location>
        <begin position="367"/>
        <end position="376"/>
    </location>
</feature>
<protein>
    <submittedName>
        <fullName evidence="2">Uncharacterized protein</fullName>
    </submittedName>
</protein>
<feature type="compositionally biased region" description="Low complexity" evidence="1">
    <location>
        <begin position="409"/>
        <end position="421"/>
    </location>
</feature>
<reference evidence="2 3" key="1">
    <citation type="submission" date="2019-12" db="EMBL/GenBank/DDBJ databases">
        <authorList>
            <person name="Floudas D."/>
            <person name="Bentzer J."/>
            <person name="Ahren D."/>
            <person name="Johansson T."/>
            <person name="Persson P."/>
            <person name="Tunlid A."/>
        </authorList>
    </citation>
    <scope>NUCLEOTIDE SEQUENCE [LARGE SCALE GENOMIC DNA]</scope>
    <source>
        <strain evidence="2 3">CBS 102.39</strain>
    </source>
</reference>
<gene>
    <name evidence="2" type="ORF">D9613_006963</name>
</gene>
<feature type="region of interest" description="Disordered" evidence="1">
    <location>
        <begin position="409"/>
        <end position="474"/>
    </location>
</feature>
<feature type="compositionally biased region" description="Low complexity" evidence="1">
    <location>
        <begin position="532"/>
        <end position="545"/>
    </location>
</feature>
<dbReference type="Proteomes" id="UP000521872">
    <property type="component" value="Unassembled WGS sequence"/>
</dbReference>
<comment type="caution">
    <text evidence="2">The sequence shown here is derived from an EMBL/GenBank/DDBJ whole genome shotgun (WGS) entry which is preliminary data.</text>
</comment>
<accession>A0A8H4QGV7</accession>